<evidence type="ECO:0000256" key="1">
    <source>
        <dbReference type="SAM" id="Phobius"/>
    </source>
</evidence>
<evidence type="ECO:0000313" key="3">
    <source>
        <dbReference type="EMBL" id="MEB4591398.1"/>
    </source>
</evidence>
<protein>
    <submittedName>
        <fullName evidence="3">N-acetylmuramidase family protein</fullName>
    </submittedName>
</protein>
<sequence length="312" mass="34524">MSFSREQYAAAAETLGCEPEMIEAVCEKEVSGKQAFFTQGGRRIPKILYERHKFWELLEERGLNPRQLLASTPDMADVLAPSPYKRYGRYIAQYERRNKAITVDREAAFGACSYASFQIMGYHFASCGYPSAEAFAEAMENTDNHLPAFVAFIKDQGFAKYLQQRDFEGFAKHYNGASYWKKGYHIELARIYQRILARNLPKHDSAVIAAVKSATVQRAGAAVAAAAAPAAPLALDMGSVNGLIQQLQGIADSGNGVINTVQALHQQAEAVSGQLGFVANWLPWLSGGWTLLLLVMFALVVRRYLHDRGYVA</sequence>
<dbReference type="RefSeq" id="WP_324694969.1">
    <property type="nucleotide sequence ID" value="NZ_JAYMYJ010000100.1"/>
</dbReference>
<proteinExistence type="predicted"/>
<evidence type="ECO:0000313" key="4">
    <source>
        <dbReference type="Proteomes" id="UP001308005"/>
    </source>
</evidence>
<gene>
    <name evidence="3" type="ORF">VSS37_10445</name>
</gene>
<comment type="caution">
    <text evidence="3">The sequence shown here is derived from an EMBL/GenBank/DDBJ whole genome shotgun (WGS) entry which is preliminary data.</text>
</comment>
<keyword evidence="4" id="KW-1185">Reference proteome</keyword>
<reference evidence="4" key="1">
    <citation type="submission" date="2023-07" db="EMBL/GenBank/DDBJ databases">
        <title>The carbon used by Thiothrix.</title>
        <authorList>
            <person name="Chen L."/>
        </authorList>
    </citation>
    <scope>NUCLEOTIDE SEQUENCE [LARGE SCALE GENOMIC DNA]</scope>
</reference>
<name>A0ABU6CYB1_9GAMM</name>
<dbReference type="EMBL" id="JAYMYJ010000100">
    <property type="protein sequence ID" value="MEB4591398.1"/>
    <property type="molecule type" value="Genomic_DNA"/>
</dbReference>
<keyword evidence="1" id="KW-0812">Transmembrane</keyword>
<dbReference type="InterPro" id="IPR024408">
    <property type="entry name" value="Muramidase"/>
</dbReference>
<feature type="transmembrane region" description="Helical" evidence="1">
    <location>
        <begin position="281"/>
        <end position="301"/>
    </location>
</feature>
<feature type="domain" description="N-acetylmuramidase" evidence="2">
    <location>
        <begin position="18"/>
        <end position="195"/>
    </location>
</feature>
<dbReference type="Proteomes" id="UP001308005">
    <property type="component" value="Unassembled WGS sequence"/>
</dbReference>
<organism evidence="3 4">
    <name type="scientific">Candidatus Thiothrix phosphatis</name>
    <dbReference type="NCBI Taxonomy" id="3112415"/>
    <lineage>
        <taxon>Bacteria</taxon>
        <taxon>Pseudomonadati</taxon>
        <taxon>Pseudomonadota</taxon>
        <taxon>Gammaproteobacteria</taxon>
        <taxon>Thiotrichales</taxon>
        <taxon>Thiotrichaceae</taxon>
        <taxon>Thiothrix</taxon>
    </lineage>
</organism>
<keyword evidence="1" id="KW-0472">Membrane</keyword>
<evidence type="ECO:0000259" key="2">
    <source>
        <dbReference type="Pfam" id="PF11860"/>
    </source>
</evidence>
<keyword evidence="1" id="KW-1133">Transmembrane helix</keyword>
<dbReference type="Pfam" id="PF11860">
    <property type="entry name" value="Muramidase"/>
    <property type="match status" value="1"/>
</dbReference>
<accession>A0ABU6CYB1</accession>